<dbReference type="Proteomes" id="UP000809587">
    <property type="component" value="Unassembled WGS sequence"/>
</dbReference>
<reference evidence="2 3" key="1">
    <citation type="submission" date="2021-02" db="EMBL/GenBank/DDBJ databases">
        <authorList>
            <person name="Lee D.-H."/>
        </authorList>
    </citation>
    <scope>NUCLEOTIDE SEQUENCE [LARGE SCALE GENOMIC DNA]</scope>
    <source>
        <strain evidence="2 3">MMS20-R2-29</strain>
    </source>
</reference>
<gene>
    <name evidence="2" type="ORF">JQN84_07510</name>
</gene>
<organism evidence="2 3">
    <name type="scientific">Micromonospora humidisoli</name>
    <dbReference type="NCBI Taxonomy" id="2807622"/>
    <lineage>
        <taxon>Bacteria</taxon>
        <taxon>Bacillati</taxon>
        <taxon>Actinomycetota</taxon>
        <taxon>Actinomycetes</taxon>
        <taxon>Micromonosporales</taxon>
        <taxon>Micromonosporaceae</taxon>
        <taxon>Micromonospora</taxon>
    </lineage>
</organism>
<name>A0ABS2JA05_9ACTN</name>
<evidence type="ECO:0000313" key="3">
    <source>
        <dbReference type="Proteomes" id="UP000809587"/>
    </source>
</evidence>
<feature type="compositionally biased region" description="Basic and acidic residues" evidence="1">
    <location>
        <begin position="1"/>
        <end position="10"/>
    </location>
</feature>
<sequence>MVGTTTERRRPGPASRGGRHRAAAPVLRESPGHQQNGVEEAEPTT</sequence>
<accession>A0ABS2JA05</accession>
<proteinExistence type="predicted"/>
<feature type="region of interest" description="Disordered" evidence="1">
    <location>
        <begin position="1"/>
        <end position="45"/>
    </location>
</feature>
<comment type="caution">
    <text evidence="2">The sequence shown here is derived from an EMBL/GenBank/DDBJ whole genome shotgun (WGS) entry which is preliminary data.</text>
</comment>
<dbReference type="RefSeq" id="WP_158224196.1">
    <property type="nucleotide sequence ID" value="NZ_JAFEUO010000002.1"/>
</dbReference>
<evidence type="ECO:0000313" key="2">
    <source>
        <dbReference type="EMBL" id="MBM7082381.1"/>
    </source>
</evidence>
<evidence type="ECO:0000256" key="1">
    <source>
        <dbReference type="SAM" id="MobiDB-lite"/>
    </source>
</evidence>
<dbReference type="EMBL" id="JAFEUO010000002">
    <property type="protein sequence ID" value="MBM7082381.1"/>
    <property type="molecule type" value="Genomic_DNA"/>
</dbReference>
<protein>
    <submittedName>
        <fullName evidence="2">Uncharacterized protein</fullName>
    </submittedName>
</protein>
<keyword evidence="3" id="KW-1185">Reference proteome</keyword>